<name>A0A4C1VWP5_EUMVA</name>
<reference evidence="2 3" key="1">
    <citation type="journal article" date="2019" name="Commun. Biol.">
        <title>The bagworm genome reveals a unique fibroin gene that provides high tensile strength.</title>
        <authorList>
            <person name="Kono N."/>
            <person name="Nakamura H."/>
            <person name="Ohtoshi R."/>
            <person name="Tomita M."/>
            <person name="Numata K."/>
            <person name="Arakawa K."/>
        </authorList>
    </citation>
    <scope>NUCLEOTIDE SEQUENCE [LARGE SCALE GENOMIC DNA]</scope>
</reference>
<accession>A0A4C1VWP5</accession>
<feature type="region of interest" description="Disordered" evidence="1">
    <location>
        <begin position="1"/>
        <end position="39"/>
    </location>
</feature>
<dbReference type="Proteomes" id="UP000299102">
    <property type="component" value="Unassembled WGS sequence"/>
</dbReference>
<evidence type="ECO:0000313" key="3">
    <source>
        <dbReference type="Proteomes" id="UP000299102"/>
    </source>
</evidence>
<organism evidence="2 3">
    <name type="scientific">Eumeta variegata</name>
    <name type="common">Bagworm moth</name>
    <name type="synonym">Eumeta japonica</name>
    <dbReference type="NCBI Taxonomy" id="151549"/>
    <lineage>
        <taxon>Eukaryota</taxon>
        <taxon>Metazoa</taxon>
        <taxon>Ecdysozoa</taxon>
        <taxon>Arthropoda</taxon>
        <taxon>Hexapoda</taxon>
        <taxon>Insecta</taxon>
        <taxon>Pterygota</taxon>
        <taxon>Neoptera</taxon>
        <taxon>Endopterygota</taxon>
        <taxon>Lepidoptera</taxon>
        <taxon>Glossata</taxon>
        <taxon>Ditrysia</taxon>
        <taxon>Tineoidea</taxon>
        <taxon>Psychidae</taxon>
        <taxon>Oiketicinae</taxon>
        <taxon>Eumeta</taxon>
    </lineage>
</organism>
<comment type="caution">
    <text evidence="2">The sequence shown here is derived from an EMBL/GenBank/DDBJ whole genome shotgun (WGS) entry which is preliminary data.</text>
</comment>
<evidence type="ECO:0000313" key="2">
    <source>
        <dbReference type="EMBL" id="GBP42255.1"/>
    </source>
</evidence>
<proteinExistence type="predicted"/>
<sequence length="153" mass="16588">MARTPSRAEGAALAHDEDVRTQQRYHQLSGPLKSRGSAWERRVPPRVNIGPDRFIVARRSLEASFSVVPSDGPRPPPYAFTPTNARGLRLALTSLSLCADIMVRSRCTAVAEVGGADCSELARAVVALLLFTLTNRPVPDPPSSRSSQFLLPL</sequence>
<dbReference type="AlphaFoldDB" id="A0A4C1VWP5"/>
<keyword evidence="3" id="KW-1185">Reference proteome</keyword>
<evidence type="ECO:0000256" key="1">
    <source>
        <dbReference type="SAM" id="MobiDB-lite"/>
    </source>
</evidence>
<gene>
    <name evidence="2" type="ORF">EVAR_29853_1</name>
</gene>
<protein>
    <submittedName>
        <fullName evidence="2">Uncharacterized protein</fullName>
    </submittedName>
</protein>
<dbReference type="EMBL" id="BGZK01000414">
    <property type="protein sequence ID" value="GBP42255.1"/>
    <property type="molecule type" value="Genomic_DNA"/>
</dbReference>